<dbReference type="CDD" id="cd21996">
    <property type="entry name" value="HMG-box_TCF7-like"/>
    <property type="match status" value="1"/>
</dbReference>
<gene>
    <name evidence="13" type="ORF">XYLVIOL_LOCUS883</name>
</gene>
<keyword evidence="11" id="KW-0472">Membrane</keyword>
<dbReference type="Pfam" id="PF00505">
    <property type="entry name" value="HMG_box"/>
    <property type="match status" value="1"/>
</dbReference>
<dbReference type="EMBL" id="CAXAJV020001281">
    <property type="protein sequence ID" value="CAL7934152.1"/>
    <property type="molecule type" value="Genomic_DNA"/>
</dbReference>
<dbReference type="SMART" id="SM01366">
    <property type="entry name" value="c-clamp"/>
    <property type="match status" value="1"/>
</dbReference>
<protein>
    <recommendedName>
        <fullName evidence="12">HMG box domain-containing protein</fullName>
    </recommendedName>
</protein>
<comment type="caution">
    <text evidence="13">The sequence shown here is derived from an EMBL/GenBank/DDBJ whole genome shotgun (WGS) entry which is preliminary data.</text>
</comment>
<keyword evidence="11" id="KW-0812">Transmembrane</keyword>
<dbReference type="Gene3D" id="1.10.30.10">
    <property type="entry name" value="High mobility group box domain"/>
    <property type="match status" value="1"/>
</dbReference>
<evidence type="ECO:0000256" key="11">
    <source>
        <dbReference type="SAM" id="Phobius"/>
    </source>
</evidence>
<feature type="compositionally biased region" description="Gly residues" evidence="10">
    <location>
        <begin position="1027"/>
        <end position="1036"/>
    </location>
</feature>
<evidence type="ECO:0000256" key="3">
    <source>
        <dbReference type="ARBA" id="ARBA00022687"/>
    </source>
</evidence>
<dbReference type="InterPro" id="IPR024940">
    <property type="entry name" value="TCF/LEF"/>
</dbReference>
<feature type="compositionally biased region" description="Low complexity" evidence="10">
    <location>
        <begin position="65"/>
        <end position="88"/>
    </location>
</feature>
<proteinExistence type="inferred from homology"/>
<feature type="region of interest" description="Disordered" evidence="10">
    <location>
        <begin position="945"/>
        <end position="982"/>
    </location>
</feature>
<keyword evidence="3" id="KW-0879">Wnt signaling pathway</keyword>
<feature type="region of interest" description="Disordered" evidence="10">
    <location>
        <begin position="267"/>
        <end position="298"/>
    </location>
</feature>
<dbReference type="InterPro" id="IPR036910">
    <property type="entry name" value="HMG_box_dom_sf"/>
</dbReference>
<dbReference type="SMART" id="SM00398">
    <property type="entry name" value="HMG"/>
    <property type="match status" value="1"/>
</dbReference>
<feature type="region of interest" description="Disordered" evidence="10">
    <location>
        <begin position="1"/>
        <end position="234"/>
    </location>
</feature>
<feature type="compositionally biased region" description="Polar residues" evidence="10">
    <location>
        <begin position="8"/>
        <end position="18"/>
    </location>
</feature>
<sequence length="1063" mass="116985">MSRRSTKCTRLNARTTAKTRPVRGSNHHQQHQREQQGGQSGEEAGGEAADVQEEERIARNDDVSVSKTRSSSSSSSTTTTTTTRTSKSAVVACEGRSPWTARMRQPLESGLEPRENGTLVQRWPTSRPRRRDRIRANENRLDEPNHGDYATVSSFTSLSSPALSSTTDASSRRSTSPPSSVSSPAHSTSSTSTSANVRDANVPGENDRTEERKGVDARKYTSDQDRIRKRKQERQCCVRARGVKDVITEKSSTIAAASTSACVPATSAVSSSSPFSSSSVSTSSDKVHEQSTQASLRGSPAVSHSSVIESLRNALESYDRSRIYLAHVSFLDWRDLPGRRRATAATAGDAERVWVVGAADHEGHHRTRLLVTGRHWRPRCLRRVNMLSQPVIYAGGGSGSLTVYLFLWWFHREFAVTAMAMHPDGAVLVAESADYLPPEADCVAADGLVRLFVVPKDYLETRVVIRELRVKLATGVLTRACYGVYHKTSKVGAETDQLQAFLRRFTLKEAFADLHRAWLSIRSETFARSWILPRDRKDASFGCSNGLVGPTLSSRVFRVPSADQEEDRMLLIELQNVAREVGLEVSDEELSKWFLEEEIEPLRCVVRKKELEEDRCRVKIEAEEKWADYEDGKQEGTDDEEEDEDDEEEEDEPTAEETVGLLSRVLTWMEREPLDPGLLLAVRSMRDTAALMASKMGLAGTHPSGMPFFCPNGDHLTQPPPAHMGIPPYGTLDAGKAVAAAGLTRAPMYPFSTGQYPYPMLSPEMTQVAATWHTPTMYPISQASTGFRSPYPTSLPITSSSLPSDLYRFSPTGLMPPHPGLSPHAHALASHALVSSAPKTEHSTLDHNHRSTVEQKNSTSLPSDNSKSQDTGQQNNQDKKKPHIKKPLNAFMLYMKEMRAKVVAECTLKESAAINQILGRRWHSLSREEQARYYEAARQERHLHQQRYPGWSARDNYGYGSKKKKRKKERSADPTGGNNMKKCRARYGLDQQSQWCKPCSPVEHGAGMGIHASIIHHGVGSSAGAGVGAGGGGGTVGAATAPPNTNTASNASSPQQEPTYVNL</sequence>
<keyword evidence="7" id="KW-0804">Transcription</keyword>
<feature type="region of interest" description="Disordered" evidence="10">
    <location>
        <begin position="1027"/>
        <end position="1063"/>
    </location>
</feature>
<feature type="compositionally biased region" description="Basic and acidic residues" evidence="10">
    <location>
        <begin position="134"/>
        <end position="146"/>
    </location>
</feature>
<feature type="compositionally biased region" description="Low complexity" evidence="10">
    <location>
        <begin position="1037"/>
        <end position="1054"/>
    </location>
</feature>
<evidence type="ECO:0000256" key="1">
    <source>
        <dbReference type="ARBA" id="ARBA00004123"/>
    </source>
</evidence>
<feature type="region of interest" description="Disordered" evidence="10">
    <location>
        <begin position="627"/>
        <end position="658"/>
    </location>
</feature>
<evidence type="ECO:0000256" key="6">
    <source>
        <dbReference type="ARBA" id="ARBA00023159"/>
    </source>
</evidence>
<feature type="compositionally biased region" description="Polar residues" evidence="10">
    <location>
        <begin position="854"/>
        <end position="876"/>
    </location>
</feature>
<name>A0ABP1MZM9_XYLVO</name>
<feature type="DNA-binding region" description="HMG box" evidence="9">
    <location>
        <begin position="884"/>
        <end position="952"/>
    </location>
</feature>
<keyword evidence="11" id="KW-1133">Transmembrane helix</keyword>
<evidence type="ECO:0000313" key="13">
    <source>
        <dbReference type="EMBL" id="CAL7934152.1"/>
    </source>
</evidence>
<feature type="compositionally biased region" description="Low complexity" evidence="10">
    <location>
        <begin position="267"/>
        <end position="284"/>
    </location>
</feature>
<comment type="similarity">
    <text evidence="2">Belongs to the TCF/LEF family.</text>
</comment>
<dbReference type="Proteomes" id="UP001642520">
    <property type="component" value="Unassembled WGS sequence"/>
</dbReference>
<feature type="compositionally biased region" description="Basic and acidic residues" evidence="10">
    <location>
        <begin position="54"/>
        <end position="64"/>
    </location>
</feature>
<evidence type="ECO:0000256" key="4">
    <source>
        <dbReference type="ARBA" id="ARBA00023015"/>
    </source>
</evidence>
<evidence type="ECO:0000256" key="9">
    <source>
        <dbReference type="PROSITE-ProRule" id="PRU00267"/>
    </source>
</evidence>
<keyword evidence="14" id="KW-1185">Reference proteome</keyword>
<evidence type="ECO:0000256" key="7">
    <source>
        <dbReference type="ARBA" id="ARBA00023163"/>
    </source>
</evidence>
<feature type="compositionally biased region" description="Basic and acidic residues" evidence="10">
    <location>
        <begin position="627"/>
        <end position="636"/>
    </location>
</feature>
<reference evidence="13 14" key="1">
    <citation type="submission" date="2024-08" db="EMBL/GenBank/DDBJ databases">
        <authorList>
            <person name="Will J Nash"/>
            <person name="Angela Man"/>
            <person name="Seanna McTaggart"/>
            <person name="Kendall Baker"/>
            <person name="Tom Barker"/>
            <person name="Leah Catchpole"/>
            <person name="Alex Durrant"/>
            <person name="Karim Gharbi"/>
            <person name="Naomi Irish"/>
            <person name="Gemy Kaithakottil"/>
            <person name="Debby Ku"/>
            <person name="Aaliyah Providence"/>
            <person name="Felix Shaw"/>
            <person name="David Swarbreck"/>
            <person name="Chris Watkins"/>
            <person name="Ann M. McCartney"/>
            <person name="Giulio Formenti"/>
            <person name="Alice Mouton"/>
            <person name="Noel Vella"/>
            <person name="Bjorn M von Reumont"/>
            <person name="Adriana Vella"/>
            <person name="Wilfried Haerty"/>
        </authorList>
    </citation>
    <scope>NUCLEOTIDE SEQUENCE [LARGE SCALE GENOMIC DNA]</scope>
</reference>
<dbReference type="PROSITE" id="PS50118">
    <property type="entry name" value="HMG_BOX_2"/>
    <property type="match status" value="1"/>
</dbReference>
<evidence type="ECO:0000256" key="10">
    <source>
        <dbReference type="SAM" id="MobiDB-lite"/>
    </source>
</evidence>
<keyword evidence="8 9" id="KW-0539">Nucleus</keyword>
<keyword evidence="6" id="KW-0010">Activator</keyword>
<evidence type="ECO:0000259" key="12">
    <source>
        <dbReference type="PROSITE" id="PS50118"/>
    </source>
</evidence>
<evidence type="ECO:0000256" key="8">
    <source>
        <dbReference type="ARBA" id="ARBA00023242"/>
    </source>
</evidence>
<comment type="subcellular location">
    <subcellularLocation>
        <location evidence="1">Nucleus</location>
    </subcellularLocation>
</comment>
<dbReference type="PANTHER" id="PTHR10373:SF38">
    <property type="entry name" value="PROTEIN PANGOLIN, ISOFORM J"/>
    <property type="match status" value="1"/>
</dbReference>
<dbReference type="InterPro" id="IPR009071">
    <property type="entry name" value="HMG_box_dom"/>
</dbReference>
<feature type="domain" description="HMG box" evidence="12">
    <location>
        <begin position="884"/>
        <end position="952"/>
    </location>
</feature>
<feature type="compositionally biased region" description="Basic and acidic residues" evidence="10">
    <location>
        <begin position="205"/>
        <end position="226"/>
    </location>
</feature>
<feature type="compositionally biased region" description="Acidic residues" evidence="10">
    <location>
        <begin position="637"/>
        <end position="655"/>
    </location>
</feature>
<organism evidence="13 14">
    <name type="scientific">Xylocopa violacea</name>
    <name type="common">Violet carpenter bee</name>
    <name type="synonym">Apis violacea</name>
    <dbReference type="NCBI Taxonomy" id="135666"/>
    <lineage>
        <taxon>Eukaryota</taxon>
        <taxon>Metazoa</taxon>
        <taxon>Ecdysozoa</taxon>
        <taxon>Arthropoda</taxon>
        <taxon>Hexapoda</taxon>
        <taxon>Insecta</taxon>
        <taxon>Pterygota</taxon>
        <taxon>Neoptera</taxon>
        <taxon>Endopterygota</taxon>
        <taxon>Hymenoptera</taxon>
        <taxon>Apocrita</taxon>
        <taxon>Aculeata</taxon>
        <taxon>Apoidea</taxon>
        <taxon>Anthophila</taxon>
        <taxon>Apidae</taxon>
        <taxon>Xylocopa</taxon>
        <taxon>Xylocopa</taxon>
    </lineage>
</organism>
<evidence type="ECO:0000313" key="14">
    <source>
        <dbReference type="Proteomes" id="UP001642520"/>
    </source>
</evidence>
<feature type="transmembrane region" description="Helical" evidence="11">
    <location>
        <begin position="391"/>
        <end position="410"/>
    </location>
</feature>
<accession>A0ABP1MZM9</accession>
<evidence type="ECO:0000256" key="2">
    <source>
        <dbReference type="ARBA" id="ARBA00006569"/>
    </source>
</evidence>
<feature type="compositionally biased region" description="Basic and acidic residues" evidence="10">
    <location>
        <begin position="839"/>
        <end position="853"/>
    </location>
</feature>
<dbReference type="SUPFAM" id="SSF47095">
    <property type="entry name" value="HMG-box"/>
    <property type="match status" value="1"/>
</dbReference>
<feature type="region of interest" description="Disordered" evidence="10">
    <location>
        <begin position="834"/>
        <end position="885"/>
    </location>
</feature>
<evidence type="ECO:0000256" key="5">
    <source>
        <dbReference type="ARBA" id="ARBA00023125"/>
    </source>
</evidence>
<keyword evidence="4" id="KW-0805">Transcription regulation</keyword>
<keyword evidence="5 9" id="KW-0238">DNA-binding</keyword>
<dbReference type="PANTHER" id="PTHR10373">
    <property type="entry name" value="TRANSCRIPTION FACTOR 7 FAMILY MEMBER"/>
    <property type="match status" value="1"/>
</dbReference>
<feature type="compositionally biased region" description="Low complexity" evidence="10">
    <location>
        <begin position="150"/>
        <end position="195"/>
    </location>
</feature>